<comment type="caution">
    <text evidence="2">The sequence shown here is derived from an EMBL/GenBank/DDBJ whole genome shotgun (WGS) entry which is preliminary data.</text>
</comment>
<dbReference type="Proteomes" id="UP001162164">
    <property type="component" value="Unassembled WGS sequence"/>
</dbReference>
<reference evidence="2" key="1">
    <citation type="journal article" date="2023" name="Insect Mol. Biol.">
        <title>Genome sequencing provides insights into the evolution of gene families encoding plant cell wall-degrading enzymes in longhorned beetles.</title>
        <authorList>
            <person name="Shin N.R."/>
            <person name="Okamura Y."/>
            <person name="Kirsch R."/>
            <person name="Pauchet Y."/>
        </authorList>
    </citation>
    <scope>NUCLEOTIDE SEQUENCE</scope>
    <source>
        <strain evidence="2">MMC_N1</strain>
    </source>
</reference>
<gene>
    <name evidence="2" type="ORF">NQ317_008796</name>
</gene>
<keyword evidence="3" id="KW-1185">Reference proteome</keyword>
<name>A0ABQ9ITC1_9CUCU</name>
<organism evidence="2 3">
    <name type="scientific">Molorchus minor</name>
    <dbReference type="NCBI Taxonomy" id="1323400"/>
    <lineage>
        <taxon>Eukaryota</taxon>
        <taxon>Metazoa</taxon>
        <taxon>Ecdysozoa</taxon>
        <taxon>Arthropoda</taxon>
        <taxon>Hexapoda</taxon>
        <taxon>Insecta</taxon>
        <taxon>Pterygota</taxon>
        <taxon>Neoptera</taxon>
        <taxon>Endopterygota</taxon>
        <taxon>Coleoptera</taxon>
        <taxon>Polyphaga</taxon>
        <taxon>Cucujiformia</taxon>
        <taxon>Chrysomeloidea</taxon>
        <taxon>Cerambycidae</taxon>
        <taxon>Lamiinae</taxon>
        <taxon>Monochamini</taxon>
        <taxon>Molorchus</taxon>
    </lineage>
</organism>
<dbReference type="EMBL" id="JAPWTJ010002676">
    <property type="protein sequence ID" value="KAJ8964994.1"/>
    <property type="molecule type" value="Genomic_DNA"/>
</dbReference>
<feature type="chain" id="PRO_5047323749" evidence="1">
    <location>
        <begin position="27"/>
        <end position="62"/>
    </location>
</feature>
<evidence type="ECO:0000256" key="1">
    <source>
        <dbReference type="SAM" id="SignalP"/>
    </source>
</evidence>
<accession>A0ABQ9ITC1</accession>
<evidence type="ECO:0000313" key="3">
    <source>
        <dbReference type="Proteomes" id="UP001162164"/>
    </source>
</evidence>
<keyword evidence="1" id="KW-0732">Signal</keyword>
<sequence>MDKIKRKFAEMMKLIFFITTVAFAQAQVYCNDFTNRSAIVYLFDPTGASNVDWKRPIFTIRK</sequence>
<protein>
    <submittedName>
        <fullName evidence="2">Uncharacterized protein</fullName>
    </submittedName>
</protein>
<feature type="signal peptide" evidence="1">
    <location>
        <begin position="1"/>
        <end position="26"/>
    </location>
</feature>
<proteinExistence type="predicted"/>
<evidence type="ECO:0000313" key="2">
    <source>
        <dbReference type="EMBL" id="KAJ8964994.1"/>
    </source>
</evidence>